<evidence type="ECO:0000256" key="4">
    <source>
        <dbReference type="ARBA" id="ARBA00022823"/>
    </source>
</evidence>
<evidence type="ECO:0000256" key="5">
    <source>
        <dbReference type="ARBA" id="ARBA00023315"/>
    </source>
</evidence>
<sequence length="437" mass="46014">MSRVFTLPDLGEGLTEAEIVEWLVEESTAVTVDQHVVVVETAKATVELPCPYAGTVATRHGAPGDVIAVGAPLVTIAVDGEAAASAAQGNSVSTAGDRGPAYAGSEGAGDGGSGNVLIGYGTGGERTRRPRARRDAERAQRSEAPVEQAAPQPIADPAEAPRVISPLVRKLAQQHGLDLARLTPAYGKVLRRKDIDDAIALGSRATDTGDERIPLTGVRRAIADKLSQSRREIPDATTWVDVDGTALVRTRDELRAAGVEKVGLLALLARVSVVGLQRFPELNAEVDMASQEIVRHRAIHLGFAVQSPRGLVVPVVRNAGELTTSQLGAKLAELTAKAREGTLQPAELTGGTFTLNNYGVFGVDGSTPILNHPQAAMLGVGRLLDRPWVVDGELTVRTITQLSFTFDHRVCDGGSAGGFLRYVADLIEAPVRLLGEL</sequence>
<dbReference type="SUPFAM" id="SSF51230">
    <property type="entry name" value="Single hybrid motif"/>
    <property type="match status" value="1"/>
</dbReference>
<gene>
    <name evidence="10" type="ORF">G9U51_14805</name>
</gene>
<feature type="compositionally biased region" description="Gly residues" evidence="7">
    <location>
        <begin position="106"/>
        <end position="124"/>
    </location>
</feature>
<dbReference type="Gene3D" id="3.30.559.10">
    <property type="entry name" value="Chloramphenicol acetyltransferase-like domain"/>
    <property type="match status" value="1"/>
</dbReference>
<evidence type="ECO:0000313" key="10">
    <source>
        <dbReference type="EMBL" id="NHN57038.1"/>
    </source>
</evidence>
<dbReference type="InterPro" id="IPR023213">
    <property type="entry name" value="CAT-like_dom_sf"/>
</dbReference>
<evidence type="ECO:0000256" key="2">
    <source>
        <dbReference type="ARBA" id="ARBA00007317"/>
    </source>
</evidence>
<dbReference type="FunFam" id="3.30.559.10:FF:000007">
    <property type="entry name" value="Dihydrolipoamide acetyltransferase component of pyruvate dehydrogenase complex"/>
    <property type="match status" value="1"/>
</dbReference>
<dbReference type="InterPro" id="IPR004167">
    <property type="entry name" value="PSBD"/>
</dbReference>
<dbReference type="Gene3D" id="2.40.50.100">
    <property type="match status" value="1"/>
</dbReference>
<dbReference type="InterPro" id="IPR050743">
    <property type="entry name" value="2-oxoacid_DH_E2_comp"/>
</dbReference>
<accession>A0A967B2D5</accession>
<feature type="domain" description="Lipoyl-binding" evidence="8">
    <location>
        <begin position="2"/>
        <end position="77"/>
    </location>
</feature>
<keyword evidence="5 6" id="KW-0012">Acyltransferase</keyword>
<dbReference type="GO" id="GO:0031405">
    <property type="term" value="F:lipoic acid binding"/>
    <property type="evidence" value="ECO:0007669"/>
    <property type="project" value="TreeGrafter"/>
</dbReference>
<protein>
    <recommendedName>
        <fullName evidence="6">Dihydrolipoamide acetyltransferase component of pyruvate dehydrogenase complex</fullName>
        <ecNumber evidence="6">2.3.1.-</ecNumber>
    </recommendedName>
</protein>
<feature type="region of interest" description="Disordered" evidence="7">
    <location>
        <begin position="86"/>
        <end position="156"/>
    </location>
</feature>
<dbReference type="PANTHER" id="PTHR43178:SF5">
    <property type="entry name" value="LIPOAMIDE ACYLTRANSFERASE COMPONENT OF BRANCHED-CHAIN ALPHA-KETO ACID DEHYDROGENASE COMPLEX, MITOCHONDRIAL"/>
    <property type="match status" value="1"/>
</dbReference>
<dbReference type="GO" id="GO:0005737">
    <property type="term" value="C:cytoplasm"/>
    <property type="evidence" value="ECO:0007669"/>
    <property type="project" value="TreeGrafter"/>
</dbReference>
<dbReference type="CDD" id="cd06849">
    <property type="entry name" value="lipoyl_domain"/>
    <property type="match status" value="1"/>
</dbReference>
<evidence type="ECO:0000256" key="1">
    <source>
        <dbReference type="ARBA" id="ARBA00001938"/>
    </source>
</evidence>
<comment type="cofactor">
    <cofactor evidence="1 6">
        <name>(R)-lipoate</name>
        <dbReference type="ChEBI" id="CHEBI:83088"/>
    </cofactor>
</comment>
<dbReference type="InterPro" id="IPR001078">
    <property type="entry name" value="2-oxoacid_DH_actylTfrase"/>
</dbReference>
<dbReference type="Gene3D" id="4.10.320.10">
    <property type="entry name" value="E3-binding domain"/>
    <property type="match status" value="1"/>
</dbReference>
<dbReference type="EC" id="2.3.1.-" evidence="6"/>
<comment type="similarity">
    <text evidence="2 6">Belongs to the 2-oxoacid dehydrogenase family.</text>
</comment>
<dbReference type="Pfam" id="PF00198">
    <property type="entry name" value="2-oxoacid_dh"/>
    <property type="match status" value="1"/>
</dbReference>
<proteinExistence type="inferred from homology"/>
<dbReference type="PROSITE" id="PS50968">
    <property type="entry name" value="BIOTINYL_LIPOYL"/>
    <property type="match status" value="1"/>
</dbReference>
<dbReference type="Pfam" id="PF00364">
    <property type="entry name" value="Biotin_lipoyl"/>
    <property type="match status" value="1"/>
</dbReference>
<organism evidence="10 11">
    <name type="scientific">Metallococcus carri</name>
    <dbReference type="NCBI Taxonomy" id="1656884"/>
    <lineage>
        <taxon>Bacteria</taxon>
        <taxon>Bacillati</taxon>
        <taxon>Actinomycetota</taxon>
        <taxon>Actinomycetes</taxon>
        <taxon>Micrococcales</taxon>
        <taxon>Dermacoccaceae</taxon>
        <taxon>Metallococcus</taxon>
    </lineage>
</organism>
<feature type="domain" description="Peripheral subunit-binding (PSBD)" evidence="9">
    <location>
        <begin position="163"/>
        <end position="199"/>
    </location>
</feature>
<dbReference type="InterPro" id="IPR011053">
    <property type="entry name" value="Single_hybrid_motif"/>
</dbReference>
<dbReference type="EMBL" id="JAAOIV010000012">
    <property type="protein sequence ID" value="NHN57038.1"/>
    <property type="molecule type" value="Genomic_DNA"/>
</dbReference>
<evidence type="ECO:0000259" key="8">
    <source>
        <dbReference type="PROSITE" id="PS50968"/>
    </source>
</evidence>
<reference evidence="10" key="1">
    <citation type="submission" date="2020-03" db="EMBL/GenBank/DDBJ databases">
        <title>Draft sequencing of Calidifontibacter sp. DB0510.</title>
        <authorList>
            <person name="Kim D.-U."/>
        </authorList>
    </citation>
    <scope>NUCLEOTIDE SEQUENCE</scope>
    <source>
        <strain evidence="10">DB0510</strain>
    </source>
</reference>
<dbReference type="InterPro" id="IPR036625">
    <property type="entry name" value="E3-bd_dom_sf"/>
</dbReference>
<evidence type="ECO:0000256" key="7">
    <source>
        <dbReference type="SAM" id="MobiDB-lite"/>
    </source>
</evidence>
<dbReference type="Pfam" id="PF02817">
    <property type="entry name" value="E3_binding"/>
    <property type="match status" value="1"/>
</dbReference>
<keyword evidence="11" id="KW-1185">Reference proteome</keyword>
<dbReference type="RefSeq" id="WP_166197915.1">
    <property type="nucleotide sequence ID" value="NZ_JAAOIV010000012.1"/>
</dbReference>
<evidence type="ECO:0000259" key="9">
    <source>
        <dbReference type="PROSITE" id="PS51826"/>
    </source>
</evidence>
<evidence type="ECO:0000313" key="11">
    <source>
        <dbReference type="Proteomes" id="UP000744769"/>
    </source>
</evidence>
<name>A0A967B2D5_9MICO</name>
<dbReference type="InterPro" id="IPR000089">
    <property type="entry name" value="Biotin_lipoyl"/>
</dbReference>
<comment type="caution">
    <text evidence="10">The sequence shown here is derived from an EMBL/GenBank/DDBJ whole genome shotgun (WGS) entry which is preliminary data.</text>
</comment>
<evidence type="ECO:0000256" key="3">
    <source>
        <dbReference type="ARBA" id="ARBA00022679"/>
    </source>
</evidence>
<dbReference type="AlphaFoldDB" id="A0A967B2D5"/>
<dbReference type="PANTHER" id="PTHR43178">
    <property type="entry name" value="DIHYDROLIPOAMIDE ACETYLTRANSFERASE COMPONENT OF PYRUVATE DEHYDROGENASE COMPLEX"/>
    <property type="match status" value="1"/>
</dbReference>
<dbReference type="SUPFAM" id="SSF52777">
    <property type="entry name" value="CoA-dependent acyltransferases"/>
    <property type="match status" value="1"/>
</dbReference>
<dbReference type="Proteomes" id="UP000744769">
    <property type="component" value="Unassembled WGS sequence"/>
</dbReference>
<keyword evidence="4 6" id="KW-0450">Lipoyl</keyword>
<dbReference type="GO" id="GO:0016407">
    <property type="term" value="F:acetyltransferase activity"/>
    <property type="evidence" value="ECO:0007669"/>
    <property type="project" value="TreeGrafter"/>
</dbReference>
<evidence type="ECO:0000256" key="6">
    <source>
        <dbReference type="RuleBase" id="RU003423"/>
    </source>
</evidence>
<keyword evidence="3 6" id="KW-0808">Transferase</keyword>
<dbReference type="PROSITE" id="PS51826">
    <property type="entry name" value="PSBD"/>
    <property type="match status" value="1"/>
</dbReference>